<evidence type="ECO:0000313" key="3">
    <source>
        <dbReference type="Proteomes" id="UP001431783"/>
    </source>
</evidence>
<dbReference type="Pfam" id="PF03392">
    <property type="entry name" value="OS-D"/>
    <property type="match status" value="1"/>
</dbReference>
<dbReference type="SUPFAM" id="SSF100910">
    <property type="entry name" value="Chemosensory protein Csp2"/>
    <property type="match status" value="1"/>
</dbReference>
<proteinExistence type="predicted"/>
<keyword evidence="1" id="KW-0732">Signal</keyword>
<feature type="signal peptide" evidence="1">
    <location>
        <begin position="1"/>
        <end position="16"/>
    </location>
</feature>
<dbReference type="PANTHER" id="PTHR11257">
    <property type="entry name" value="CHEMOSENSORY PROTEIN-RELATED"/>
    <property type="match status" value="1"/>
</dbReference>
<name>A0AAW1UBW6_9CUCU</name>
<keyword evidence="3" id="KW-1185">Reference proteome</keyword>
<accession>A0AAW1UBW6</accession>
<dbReference type="InterPro" id="IPR036682">
    <property type="entry name" value="OS_D_A10/PebIII_sf"/>
</dbReference>
<dbReference type="EMBL" id="JARQZJ010000042">
    <property type="protein sequence ID" value="KAK9877411.1"/>
    <property type="molecule type" value="Genomic_DNA"/>
</dbReference>
<dbReference type="Proteomes" id="UP001431783">
    <property type="component" value="Unassembled WGS sequence"/>
</dbReference>
<evidence type="ECO:0000313" key="2">
    <source>
        <dbReference type="EMBL" id="KAK9877411.1"/>
    </source>
</evidence>
<dbReference type="PANTHER" id="PTHR11257:SF12">
    <property type="entry name" value="EJACULATORY BULB-SPECIFIC PROTEIN 3-RELATED"/>
    <property type="match status" value="1"/>
</dbReference>
<dbReference type="InterPro" id="IPR005055">
    <property type="entry name" value="A10/PebIII"/>
</dbReference>
<dbReference type="AlphaFoldDB" id="A0AAW1UBW6"/>
<evidence type="ECO:0000256" key="1">
    <source>
        <dbReference type="SAM" id="SignalP"/>
    </source>
</evidence>
<gene>
    <name evidence="2" type="ORF">WA026_018524</name>
</gene>
<feature type="chain" id="PRO_5043620901" evidence="1">
    <location>
        <begin position="17"/>
        <end position="128"/>
    </location>
</feature>
<organism evidence="2 3">
    <name type="scientific">Henosepilachna vigintioctopunctata</name>
    <dbReference type="NCBI Taxonomy" id="420089"/>
    <lineage>
        <taxon>Eukaryota</taxon>
        <taxon>Metazoa</taxon>
        <taxon>Ecdysozoa</taxon>
        <taxon>Arthropoda</taxon>
        <taxon>Hexapoda</taxon>
        <taxon>Insecta</taxon>
        <taxon>Pterygota</taxon>
        <taxon>Neoptera</taxon>
        <taxon>Endopterygota</taxon>
        <taxon>Coleoptera</taxon>
        <taxon>Polyphaga</taxon>
        <taxon>Cucujiformia</taxon>
        <taxon>Coccinelloidea</taxon>
        <taxon>Coccinellidae</taxon>
        <taxon>Epilachninae</taxon>
        <taxon>Epilachnini</taxon>
        <taxon>Henosepilachna</taxon>
    </lineage>
</organism>
<reference evidence="2 3" key="1">
    <citation type="submission" date="2023-03" db="EMBL/GenBank/DDBJ databases">
        <title>Genome insight into feeding habits of ladybird beetles.</title>
        <authorList>
            <person name="Li H.-S."/>
            <person name="Huang Y.-H."/>
            <person name="Pang H."/>
        </authorList>
    </citation>
    <scope>NUCLEOTIDE SEQUENCE [LARGE SCALE GENOMIC DNA]</scope>
    <source>
        <strain evidence="2">SYSU_2023b</strain>
        <tissue evidence="2">Whole body</tissue>
    </source>
</reference>
<protein>
    <submittedName>
        <fullName evidence="2">Uncharacterized protein</fullName>
    </submittedName>
</protein>
<sequence>MLVLLLTSCSIVSVFGGEFGTSRNVNIEELMSNERILNQFYNCVVTDRRCGGDAGRMKQLVPELMIHGCSNCSSEQIDQVRRFTEYLYNYKRHMLVGIYMKFDPYKNYRQQWLQRLIQFGFSPQVLLL</sequence>
<comment type="caution">
    <text evidence="2">The sequence shown here is derived from an EMBL/GenBank/DDBJ whole genome shotgun (WGS) entry which is preliminary data.</text>
</comment>
<dbReference type="Gene3D" id="1.10.2080.10">
    <property type="entry name" value="Insect odorant-binding protein A10/Ejaculatory bulb-specific protein 3"/>
    <property type="match status" value="1"/>
</dbReference>